<dbReference type="InParanoid" id="T0Q7N5"/>
<dbReference type="RefSeq" id="XP_008612684.1">
    <property type="nucleotide sequence ID" value="XM_008614462.1"/>
</dbReference>
<evidence type="ECO:0000313" key="3">
    <source>
        <dbReference type="Proteomes" id="UP000030762"/>
    </source>
</evidence>
<feature type="chain" id="PRO_5004569936" evidence="1">
    <location>
        <begin position="22"/>
        <end position="103"/>
    </location>
</feature>
<accession>T0Q7N5</accession>
<organism evidence="2 3">
    <name type="scientific">Saprolegnia diclina (strain VS20)</name>
    <dbReference type="NCBI Taxonomy" id="1156394"/>
    <lineage>
        <taxon>Eukaryota</taxon>
        <taxon>Sar</taxon>
        <taxon>Stramenopiles</taxon>
        <taxon>Oomycota</taxon>
        <taxon>Saprolegniomycetes</taxon>
        <taxon>Saprolegniales</taxon>
        <taxon>Saprolegniaceae</taxon>
        <taxon>Saprolegnia</taxon>
    </lineage>
</organism>
<dbReference type="VEuPathDB" id="FungiDB:SDRG_08570"/>
<dbReference type="Proteomes" id="UP000030762">
    <property type="component" value="Unassembled WGS sequence"/>
</dbReference>
<gene>
    <name evidence="2" type="ORF">SDRG_08570</name>
</gene>
<keyword evidence="3" id="KW-1185">Reference proteome</keyword>
<protein>
    <submittedName>
        <fullName evidence="2">Uncharacterized protein</fullName>
    </submittedName>
</protein>
<dbReference type="EMBL" id="JH767157">
    <property type="protein sequence ID" value="EQC33889.1"/>
    <property type="molecule type" value="Genomic_DNA"/>
</dbReference>
<reference evidence="2 3" key="1">
    <citation type="submission" date="2012-04" db="EMBL/GenBank/DDBJ databases">
        <title>The Genome Sequence of Saprolegnia declina VS20.</title>
        <authorList>
            <consortium name="The Broad Institute Genome Sequencing Platform"/>
            <person name="Russ C."/>
            <person name="Nusbaum C."/>
            <person name="Tyler B."/>
            <person name="van West P."/>
            <person name="Dieguez-Uribeondo J."/>
            <person name="de Bruijn I."/>
            <person name="Tripathy S."/>
            <person name="Jiang R."/>
            <person name="Young S.K."/>
            <person name="Zeng Q."/>
            <person name="Gargeya S."/>
            <person name="Fitzgerald M."/>
            <person name="Haas B."/>
            <person name="Abouelleil A."/>
            <person name="Alvarado L."/>
            <person name="Arachchi H.M."/>
            <person name="Berlin A."/>
            <person name="Chapman S.B."/>
            <person name="Goldberg J."/>
            <person name="Griggs A."/>
            <person name="Gujja S."/>
            <person name="Hansen M."/>
            <person name="Howarth C."/>
            <person name="Imamovic A."/>
            <person name="Larimer J."/>
            <person name="McCowen C."/>
            <person name="Montmayeur A."/>
            <person name="Murphy C."/>
            <person name="Neiman D."/>
            <person name="Pearson M."/>
            <person name="Priest M."/>
            <person name="Roberts A."/>
            <person name="Saif S."/>
            <person name="Shea T."/>
            <person name="Sisk P."/>
            <person name="Sykes S."/>
            <person name="Wortman J."/>
            <person name="Nusbaum C."/>
            <person name="Birren B."/>
        </authorList>
    </citation>
    <scope>NUCLEOTIDE SEQUENCE [LARGE SCALE GENOMIC DNA]</scope>
    <source>
        <strain evidence="2 3">VS20</strain>
    </source>
</reference>
<proteinExistence type="predicted"/>
<dbReference type="GeneID" id="19949297"/>
<evidence type="ECO:0000256" key="1">
    <source>
        <dbReference type="SAM" id="SignalP"/>
    </source>
</evidence>
<feature type="signal peptide" evidence="1">
    <location>
        <begin position="1"/>
        <end position="21"/>
    </location>
</feature>
<evidence type="ECO:0000313" key="2">
    <source>
        <dbReference type="EMBL" id="EQC33889.1"/>
    </source>
</evidence>
<sequence length="103" mass="11497">MAATFASTVLAQPALASIVFAFQFGLYEDVCPAFRACNELVEFDTIRHNYECDASFGQAYAPTAEWSSDLTDPMASSALALNKWHRDDRFPLHMAIYNGLLLR</sequence>
<name>T0Q7N5_SAPDV</name>
<dbReference type="AlphaFoldDB" id="T0Q7N5"/>
<keyword evidence="1" id="KW-0732">Signal</keyword>